<dbReference type="PIRSF" id="PIRSF000332">
    <property type="entry name" value="FMO"/>
    <property type="match status" value="1"/>
</dbReference>
<evidence type="ECO:0000313" key="6">
    <source>
        <dbReference type="EMBL" id="KUM65957.1"/>
    </source>
</evidence>
<dbReference type="SUPFAM" id="SSF51905">
    <property type="entry name" value="FAD/NAD(P)-binding domain"/>
    <property type="match status" value="2"/>
</dbReference>
<dbReference type="GO" id="GO:0050661">
    <property type="term" value="F:NADP binding"/>
    <property type="evidence" value="ECO:0007669"/>
    <property type="project" value="InterPro"/>
</dbReference>
<organism evidence="6 7">
    <name type="scientific">Penicillium freii</name>
    <dbReference type="NCBI Taxonomy" id="48697"/>
    <lineage>
        <taxon>Eukaryota</taxon>
        <taxon>Fungi</taxon>
        <taxon>Dikarya</taxon>
        <taxon>Ascomycota</taxon>
        <taxon>Pezizomycotina</taxon>
        <taxon>Eurotiomycetes</taxon>
        <taxon>Eurotiomycetidae</taxon>
        <taxon>Eurotiales</taxon>
        <taxon>Aspergillaceae</taxon>
        <taxon>Penicillium</taxon>
    </lineage>
</organism>
<protein>
    <recommendedName>
        <fullName evidence="8">FAD dependent oxidoreductase domain-containing protein</fullName>
    </recommendedName>
</protein>
<dbReference type="EMBL" id="LLXE01000017">
    <property type="protein sequence ID" value="KUM65957.1"/>
    <property type="molecule type" value="Genomic_DNA"/>
</dbReference>
<comment type="caution">
    <text evidence="6">The sequence shown here is derived from an EMBL/GenBank/DDBJ whole genome shotgun (WGS) entry which is preliminary data.</text>
</comment>
<evidence type="ECO:0000256" key="3">
    <source>
        <dbReference type="ARBA" id="ARBA00022827"/>
    </source>
</evidence>
<dbReference type="InterPro" id="IPR000960">
    <property type="entry name" value="Flavin_mOase"/>
</dbReference>
<dbReference type="STRING" id="48697.A0A101MSP1"/>
<accession>A0A101MSP1</accession>
<dbReference type="Pfam" id="PF00743">
    <property type="entry name" value="FMO-like"/>
    <property type="match status" value="3"/>
</dbReference>
<evidence type="ECO:0000256" key="2">
    <source>
        <dbReference type="ARBA" id="ARBA00022630"/>
    </source>
</evidence>
<dbReference type="InterPro" id="IPR020946">
    <property type="entry name" value="Flavin_mOase-like"/>
</dbReference>
<evidence type="ECO:0008006" key="8">
    <source>
        <dbReference type="Google" id="ProtNLM"/>
    </source>
</evidence>
<keyword evidence="5" id="KW-0560">Oxidoreductase</keyword>
<dbReference type="InterPro" id="IPR050346">
    <property type="entry name" value="FMO-like"/>
</dbReference>
<evidence type="ECO:0000256" key="4">
    <source>
        <dbReference type="ARBA" id="ARBA00022857"/>
    </source>
</evidence>
<gene>
    <name evidence="6" type="ORF">ACN42_g1169</name>
</gene>
<dbReference type="PRINTS" id="PR00419">
    <property type="entry name" value="ADXRDTASE"/>
</dbReference>
<keyword evidence="7" id="KW-1185">Reference proteome</keyword>
<dbReference type="Proteomes" id="UP000055045">
    <property type="component" value="Unassembled WGS sequence"/>
</dbReference>
<dbReference type="GO" id="GO:0004499">
    <property type="term" value="F:N,N-dimethylaniline monooxygenase activity"/>
    <property type="evidence" value="ECO:0007669"/>
    <property type="project" value="InterPro"/>
</dbReference>
<dbReference type="PANTHER" id="PTHR23023">
    <property type="entry name" value="DIMETHYLANILINE MONOOXYGENASE"/>
    <property type="match status" value="1"/>
</dbReference>
<keyword evidence="3" id="KW-0274">FAD</keyword>
<name>A0A101MSP1_PENFR</name>
<dbReference type="AlphaFoldDB" id="A0A101MSP1"/>
<keyword evidence="2" id="KW-0285">Flavoprotein</keyword>
<evidence type="ECO:0000256" key="1">
    <source>
        <dbReference type="ARBA" id="ARBA00009183"/>
    </source>
</evidence>
<evidence type="ECO:0000256" key="5">
    <source>
        <dbReference type="ARBA" id="ARBA00023002"/>
    </source>
</evidence>
<sequence length="493" mass="54810">MPGYATPIDRVAVIGAGISGVVSAAHLLTAGLQVTAFERNEKSGGIWLHDKRVPIEGPYPCVTPADVQNYGNNIQDGNYQRHVLHAPPGPCYDSLRNNIATPLLRTTLNNWPENTPDYVNHHVLLEYIQETSESTGVDKVTEYGALVTNIYKQGQKWQVTWTSLLEDAQTGDFVETYHSSDFDAVVVASGHYHTPLIPDIPGLAEAKSKWPSKIRHSKSFRNSQGFEGKNVLLVGGGVSSTDIARDIGPVAGVIYQSTRDGSMVMPASVLPDNASRVSEIVAFEIHATKESFPRHLPLTAHLKSKETLHDIDIIVFCTGYQMTLPFLPQYNKNTVPVTAADDSVLVTDGSQIHNLHRDIFYIPDPTLAFVGIPLLNTTFTLFEFQAMAVAAFFSGIVQLPSTNALREEYNDRVRIKGYKRNFHSLKDDEETYVSRLIEWINSGREERGLPLIEGHTRSWLEGKQLIYKEILRLRALKTADHSAEAKDVQLKHT</sequence>
<dbReference type="InterPro" id="IPR036188">
    <property type="entry name" value="FAD/NAD-bd_sf"/>
</dbReference>
<evidence type="ECO:0000313" key="7">
    <source>
        <dbReference type="Proteomes" id="UP000055045"/>
    </source>
</evidence>
<dbReference type="GO" id="GO:0050660">
    <property type="term" value="F:flavin adenine dinucleotide binding"/>
    <property type="evidence" value="ECO:0007669"/>
    <property type="project" value="InterPro"/>
</dbReference>
<keyword evidence="4" id="KW-0521">NADP</keyword>
<reference evidence="6 7" key="1">
    <citation type="submission" date="2015-10" db="EMBL/GenBank/DDBJ databases">
        <title>Genome sequencing of Penicillium freii.</title>
        <authorList>
            <person name="Nguyen H.D."/>
            <person name="Visagie C.M."/>
            <person name="Seifert K.A."/>
        </authorList>
    </citation>
    <scope>NUCLEOTIDE SEQUENCE [LARGE SCALE GENOMIC DNA]</scope>
    <source>
        <strain evidence="6 7">DAOM 242723</strain>
    </source>
</reference>
<dbReference type="Gene3D" id="3.50.50.60">
    <property type="entry name" value="FAD/NAD(P)-binding domain"/>
    <property type="match status" value="2"/>
</dbReference>
<comment type="similarity">
    <text evidence="1">Belongs to the FMO family.</text>
</comment>
<proteinExistence type="inferred from homology"/>